<dbReference type="Proteomes" id="UP000699462">
    <property type="component" value="Unassembled WGS sequence"/>
</dbReference>
<dbReference type="InterPro" id="IPR019128">
    <property type="entry name" value="Dcc1"/>
</dbReference>
<dbReference type="OrthoDB" id="5199543at2759"/>
<evidence type="ECO:0000256" key="3">
    <source>
        <dbReference type="ARBA" id="ARBA00022705"/>
    </source>
</evidence>
<dbReference type="AlphaFoldDB" id="A0A8T0D6W6"/>
<evidence type="ECO:0000313" key="5">
    <source>
        <dbReference type="Proteomes" id="UP000699462"/>
    </source>
</evidence>
<proteinExistence type="inferred from homology"/>
<evidence type="ECO:0000256" key="1">
    <source>
        <dbReference type="ARBA" id="ARBA00007017"/>
    </source>
</evidence>
<sequence length="496" mass="55634">MDSLTKTEVASCTMSELRSVELMKELLHCAKLDDSCSCGPIQSVAFSHSLASDNYKVFEVSNELAEQLIRPGAECVMELKDEPREGSLGRAFVCTEDQTFAIVEAETSNSLLLTSNWYLPNSENKAEMVHIQGVLNTTVNAIKTSYYELNPCIAPSLRLLKQLLRNSVYHGPATEESTSTSDANHFSREDLSRLLPCSQSELTSALMRLRACEVNGKIWIMDVEYLNQVIRDIFSCADEHAWQWRVKGFPLRALLDNLAENHDRSVLQQIIPLYFAQRRLSTFFLDQSDTFVFPRNSKICQLVGEHLLSVTNSFDLTDFLAVWKAAVPDGLRPKLRAHLTCAGRAFSQQTSAGPLSTGRMGMDMHSTRFRSISRLCSEDLPDESVDVRLATLFQRSISWPEAELASYLSELIVIPEGKSDKSFNYLPNTTAVPYASSGSDSDFDYTDPIDLDGELDRTEEDFLKPIPPNVGSVLNRLCRVTNTKCGRFYTEKHSVN</sequence>
<keyword evidence="5" id="KW-1185">Reference proteome</keyword>
<comment type="similarity">
    <text evidence="1">Belongs to the DCC1 family.</text>
</comment>
<dbReference type="GO" id="GO:0031390">
    <property type="term" value="C:Ctf18 RFC-like complex"/>
    <property type="evidence" value="ECO:0007669"/>
    <property type="project" value="InterPro"/>
</dbReference>
<dbReference type="GO" id="GO:0006260">
    <property type="term" value="P:DNA replication"/>
    <property type="evidence" value="ECO:0007669"/>
    <property type="project" value="UniProtKB-KW"/>
</dbReference>
<comment type="caution">
    <text evidence="4">The sequence shown here is derived from an EMBL/GenBank/DDBJ whole genome shotgun (WGS) entry which is preliminary data.</text>
</comment>
<evidence type="ECO:0000313" key="4">
    <source>
        <dbReference type="EMBL" id="KAF8562381.1"/>
    </source>
</evidence>
<dbReference type="GO" id="GO:0000775">
    <property type="term" value="C:chromosome, centromeric region"/>
    <property type="evidence" value="ECO:0007669"/>
    <property type="project" value="TreeGrafter"/>
</dbReference>
<dbReference type="GO" id="GO:0034088">
    <property type="term" value="P:maintenance of mitotic sister chromatid cohesion"/>
    <property type="evidence" value="ECO:0007669"/>
    <property type="project" value="TreeGrafter"/>
</dbReference>
<gene>
    <name evidence="4" type="ORF">P879_10456</name>
</gene>
<accession>A0A8T0D6W6</accession>
<organism evidence="4 5">
    <name type="scientific">Paragonimus westermani</name>
    <dbReference type="NCBI Taxonomy" id="34504"/>
    <lineage>
        <taxon>Eukaryota</taxon>
        <taxon>Metazoa</taxon>
        <taxon>Spiralia</taxon>
        <taxon>Lophotrochozoa</taxon>
        <taxon>Platyhelminthes</taxon>
        <taxon>Trematoda</taxon>
        <taxon>Digenea</taxon>
        <taxon>Plagiorchiida</taxon>
        <taxon>Troglotremata</taxon>
        <taxon>Troglotrematidae</taxon>
        <taxon>Paragonimus</taxon>
    </lineage>
</organism>
<dbReference type="GO" id="GO:0000785">
    <property type="term" value="C:chromatin"/>
    <property type="evidence" value="ECO:0007669"/>
    <property type="project" value="TreeGrafter"/>
</dbReference>
<reference evidence="4 5" key="1">
    <citation type="submission" date="2019-07" db="EMBL/GenBank/DDBJ databases">
        <title>Annotation for the trematode Paragonimus westermani.</title>
        <authorList>
            <person name="Choi Y.-J."/>
        </authorList>
    </citation>
    <scope>NUCLEOTIDE SEQUENCE [LARGE SCALE GENOMIC DNA]</scope>
    <source>
        <strain evidence="4">180907_Pwestermani</strain>
    </source>
</reference>
<dbReference type="EMBL" id="JTDF01020766">
    <property type="protein sequence ID" value="KAF8562381.1"/>
    <property type="molecule type" value="Genomic_DNA"/>
</dbReference>
<evidence type="ECO:0000256" key="2">
    <source>
        <dbReference type="ARBA" id="ARBA00017682"/>
    </source>
</evidence>
<dbReference type="PANTHER" id="PTHR13395:SF6">
    <property type="entry name" value="SISTER CHROMATID COHESION PROTEIN DCC1"/>
    <property type="match status" value="1"/>
</dbReference>
<dbReference type="PANTHER" id="PTHR13395">
    <property type="entry name" value="SISTER CHROMATID COHESION PROTEIN DCC1-RELATED"/>
    <property type="match status" value="1"/>
</dbReference>
<dbReference type="Pfam" id="PF09724">
    <property type="entry name" value="Dcc1"/>
    <property type="match status" value="1"/>
</dbReference>
<keyword evidence="3" id="KW-0235">DNA replication</keyword>
<protein>
    <recommendedName>
        <fullName evidence="2">Sister chromatid cohesion protein DCC1</fullName>
    </recommendedName>
</protein>
<name>A0A8T0D6W6_9TREM</name>